<name>F0MC93_PSEPM</name>
<feature type="domain" description="HTH merR-type" evidence="4">
    <location>
        <begin position="1"/>
        <end position="70"/>
    </location>
</feature>
<dbReference type="Gene3D" id="1.10.1660.10">
    <property type="match status" value="1"/>
</dbReference>
<dbReference type="AlphaFoldDB" id="F0MC93"/>
<evidence type="ECO:0000313" key="5">
    <source>
        <dbReference type="EMBL" id="ADX75144.1"/>
    </source>
</evidence>
<evidence type="ECO:0000313" key="6">
    <source>
        <dbReference type="EMBL" id="ADX75221.1"/>
    </source>
</evidence>
<dbReference type="EMBL" id="CP002380">
    <property type="protein sequence ID" value="ADX75144.1"/>
    <property type="molecule type" value="Genomic_DNA"/>
</dbReference>
<reference evidence="7" key="2">
    <citation type="journal article" date="2011" name="Stand. Genomic Sci.">
        <title>Complete genome sequence of Arthrobacter phenanthrenivorans type strain (Sphe3).</title>
        <authorList>
            <person name="Kallimanis A."/>
            <person name="Labutti K.M."/>
            <person name="Lapidus A."/>
            <person name="Clum A."/>
            <person name="Lykidis A."/>
            <person name="Mavromatis K."/>
            <person name="Pagani I."/>
            <person name="Liolios K."/>
            <person name="Ivanova N."/>
            <person name="Goodwin L."/>
            <person name="Pitluck S."/>
            <person name="Chen A."/>
            <person name="Palaniappan K."/>
            <person name="Markowitz V."/>
            <person name="Bristow J."/>
            <person name="Velentzas A.D."/>
            <person name="Perisynakis A."/>
            <person name="Ouzounis C.C."/>
            <person name="Kyrpides N.C."/>
            <person name="Koukkou A.I."/>
            <person name="Drainas C."/>
        </authorList>
    </citation>
    <scope>NUCLEOTIDE SEQUENCE [LARGE SCALE GENOMIC DNA]</scope>
    <source>
        <strain evidence="7">DSM 18606 / JCM 16027 / LMG 23796 / Sphe3</strain>
        <plasmid evidence="7">Plasmid pASPHE301</plasmid>
    </source>
</reference>
<dbReference type="InterPro" id="IPR000551">
    <property type="entry name" value="MerR-type_HTH_dom"/>
</dbReference>
<evidence type="ECO:0000256" key="1">
    <source>
        <dbReference type="ARBA" id="ARBA00023015"/>
    </source>
</evidence>
<proteinExistence type="predicted"/>
<dbReference type="InterPro" id="IPR047057">
    <property type="entry name" value="MerR_fam"/>
</dbReference>
<geneLocation type="plasmid" evidence="5 7">
    <name>pASPHE301</name>
</geneLocation>
<dbReference type="PRINTS" id="PR00040">
    <property type="entry name" value="HTHMERR"/>
</dbReference>
<evidence type="ECO:0000259" key="4">
    <source>
        <dbReference type="PROSITE" id="PS50937"/>
    </source>
</evidence>
<dbReference type="Proteomes" id="UP000008639">
    <property type="component" value="Plasmid pASPHE301"/>
</dbReference>
<dbReference type="CDD" id="cd04770">
    <property type="entry name" value="HTH_HMRTR"/>
    <property type="match status" value="1"/>
</dbReference>
<dbReference type="SUPFAM" id="SSF46955">
    <property type="entry name" value="Putative DNA-binding domain"/>
    <property type="match status" value="1"/>
</dbReference>
<evidence type="ECO:0000256" key="3">
    <source>
        <dbReference type="ARBA" id="ARBA00023163"/>
    </source>
</evidence>
<reference evidence="5" key="1">
    <citation type="submission" date="2010-12" db="EMBL/GenBank/DDBJ databases">
        <title>Complete sequence of plasmid1 of Arthrobacter phenanthrenivorans Sphe3.</title>
        <authorList>
            <consortium name="US DOE Joint Genome Institute"/>
            <person name="Lucas S."/>
            <person name="Copeland A."/>
            <person name="Lapidus A."/>
            <person name="Cheng J.-F."/>
            <person name="Bruce D."/>
            <person name="Goodwin L."/>
            <person name="Pitluck S."/>
            <person name="LaButti K."/>
            <person name="Land M."/>
            <person name="Hauser L."/>
            <person name="Koukkou A.I."/>
            <person name="Drainas C."/>
            <person name="Kyrpides N."/>
            <person name="Woyke T."/>
        </authorList>
    </citation>
    <scope>NUCLEOTIDE SEQUENCE</scope>
    <source>
        <strain evidence="5">Sphe3</strain>
        <plasmid evidence="5">pASPHE301</plasmid>
    </source>
</reference>
<dbReference type="PROSITE" id="PS50937">
    <property type="entry name" value="HTH_MERR_2"/>
    <property type="match status" value="1"/>
</dbReference>
<keyword evidence="2" id="KW-0238">DNA-binding</keyword>
<dbReference type="eggNOG" id="COG0789">
    <property type="taxonomic scope" value="Bacteria"/>
</dbReference>
<dbReference type="GO" id="GO:0003700">
    <property type="term" value="F:DNA-binding transcription factor activity"/>
    <property type="evidence" value="ECO:0007669"/>
    <property type="project" value="InterPro"/>
</dbReference>
<dbReference type="EMBL" id="CP002380">
    <property type="protein sequence ID" value="ADX75221.1"/>
    <property type="molecule type" value="Genomic_DNA"/>
</dbReference>
<dbReference type="KEGG" id="apn:Asphe3_41560"/>
<dbReference type="SMART" id="SM00422">
    <property type="entry name" value="HTH_MERR"/>
    <property type="match status" value="1"/>
</dbReference>
<gene>
    <name evidence="5" type="ordered locus">Asphe3_40760</name>
    <name evidence="6" type="ordered locus">Asphe3_41560</name>
</gene>
<keyword evidence="3" id="KW-0804">Transcription</keyword>
<keyword evidence="1" id="KW-0805">Transcription regulation</keyword>
<accession>F0MC93</accession>
<dbReference type="HOGENOM" id="CLU_060077_2_2_11"/>
<dbReference type="GO" id="GO:0003677">
    <property type="term" value="F:DNA binding"/>
    <property type="evidence" value="ECO:0007669"/>
    <property type="project" value="UniProtKB-KW"/>
</dbReference>
<keyword evidence="5" id="KW-0614">Plasmid</keyword>
<organism evidence="5 7">
    <name type="scientific">Pseudarthrobacter phenanthrenivorans (strain DSM 18606 / JCM 16027 / LMG 23796 / Sphe3)</name>
    <name type="common">Arthrobacter phenanthrenivorans</name>
    <dbReference type="NCBI Taxonomy" id="930171"/>
    <lineage>
        <taxon>Bacteria</taxon>
        <taxon>Bacillati</taxon>
        <taxon>Actinomycetota</taxon>
        <taxon>Actinomycetes</taxon>
        <taxon>Micrococcales</taxon>
        <taxon>Micrococcaceae</taxon>
        <taxon>Pseudarthrobacter</taxon>
    </lineage>
</organism>
<protein>
    <submittedName>
        <fullName evidence="5">Putative transcriptional regulator</fullName>
    </submittedName>
</protein>
<dbReference type="PANTHER" id="PTHR30204:SF94">
    <property type="entry name" value="HEAVY METAL-DEPENDENT TRANSCRIPTIONAL REGULATOR HI_0293-RELATED"/>
    <property type="match status" value="1"/>
</dbReference>
<evidence type="ECO:0000256" key="2">
    <source>
        <dbReference type="ARBA" id="ARBA00023125"/>
    </source>
</evidence>
<evidence type="ECO:0000313" key="7">
    <source>
        <dbReference type="Proteomes" id="UP000008639"/>
    </source>
</evidence>
<sequence>MMRIGEAAAAAGMTTKTLRFYEDSGLLPAAKRSSNGYRDYHDDSVARLEFIRRGRAAGLALTQIREILSLRDAGEAPCAHVQDLLSNQLAELDHQISELMALRSIVAGLHATAASGTDASCDPEQICSYL</sequence>
<dbReference type="InterPro" id="IPR009061">
    <property type="entry name" value="DNA-bd_dom_put_sf"/>
</dbReference>
<dbReference type="KEGG" id="apn:Asphe3_40760"/>
<dbReference type="Pfam" id="PF13411">
    <property type="entry name" value="MerR_1"/>
    <property type="match status" value="1"/>
</dbReference>
<dbReference type="PANTHER" id="PTHR30204">
    <property type="entry name" value="REDOX-CYCLING DRUG-SENSING TRANSCRIPTIONAL ACTIVATOR SOXR"/>
    <property type="match status" value="1"/>
</dbReference>